<dbReference type="RefSeq" id="XP_039127410.1">
    <property type="nucleotide sequence ID" value="XM_039271476.1"/>
</dbReference>
<feature type="coiled-coil region" evidence="1">
    <location>
        <begin position="21"/>
        <end position="48"/>
    </location>
</feature>
<dbReference type="AlphaFoldDB" id="A0AB40BJ28"/>
<keyword evidence="2" id="KW-1185">Reference proteome</keyword>
<proteinExistence type="predicted"/>
<protein>
    <submittedName>
        <fullName evidence="3">Nuclear envelope-associated protein 2-like</fullName>
    </submittedName>
</protein>
<name>A0AB40BJ28_DIOCR</name>
<gene>
    <name evidence="3" type="primary">LOC120263533</name>
</gene>
<sequence length="330" mass="38257">MELDPLLKDLVEKKLVFRNNVACLTAELKDLRRRLASQEGNFARETQTRKIAEARARSMEDEIGRLHICLGEKDWELQASRSATKQYLQELDDLRSKLFSVQATAGASVVAAKTAMDQCLLLQKELDARDATLREHETRVHELGKRVDLLQKNLEAREFSQIQLKDDFLRLEKEIMHAVASNAAQLDCDLRKVMELVSSNKTETMDALLNAKDGEIARWRDELKFLSENQKLRSMELELQLEKHQVTDQELKKRVLKLEFSLQEARSQIRRLQKMEGKRENTLKELRDQISTMEKQNISGCPDELSFWESPGLKIFVSISLLFLVLYTKR</sequence>
<keyword evidence="1" id="KW-0175">Coiled coil</keyword>
<evidence type="ECO:0000313" key="2">
    <source>
        <dbReference type="Proteomes" id="UP001515500"/>
    </source>
</evidence>
<feature type="coiled-coil region" evidence="1">
    <location>
        <begin position="255"/>
        <end position="289"/>
    </location>
</feature>
<evidence type="ECO:0000313" key="3">
    <source>
        <dbReference type="RefSeq" id="XP_039127410.1"/>
    </source>
</evidence>
<reference evidence="3" key="1">
    <citation type="submission" date="2025-08" db="UniProtKB">
        <authorList>
            <consortium name="RefSeq"/>
        </authorList>
    </citation>
    <scope>IDENTIFICATION</scope>
</reference>
<dbReference type="GeneID" id="120263533"/>
<dbReference type="Proteomes" id="UP001515500">
    <property type="component" value="Chromosome 6"/>
</dbReference>
<organism evidence="2 3">
    <name type="scientific">Dioscorea cayennensis subsp. rotundata</name>
    <name type="common">White Guinea yam</name>
    <name type="synonym">Dioscorea rotundata</name>
    <dbReference type="NCBI Taxonomy" id="55577"/>
    <lineage>
        <taxon>Eukaryota</taxon>
        <taxon>Viridiplantae</taxon>
        <taxon>Streptophyta</taxon>
        <taxon>Embryophyta</taxon>
        <taxon>Tracheophyta</taxon>
        <taxon>Spermatophyta</taxon>
        <taxon>Magnoliopsida</taxon>
        <taxon>Liliopsida</taxon>
        <taxon>Dioscoreales</taxon>
        <taxon>Dioscoreaceae</taxon>
        <taxon>Dioscorea</taxon>
    </lineage>
</organism>
<dbReference type="InterPro" id="IPR049932">
    <property type="entry name" value="NEAP1-4"/>
</dbReference>
<accession>A0AB40BJ28</accession>
<dbReference type="PANTHER" id="PTHR48145">
    <property type="entry name" value="NUCLEAR ENVELOPE-ASSOCIATED PROTEIN 1"/>
    <property type="match status" value="1"/>
</dbReference>
<evidence type="ECO:0000256" key="1">
    <source>
        <dbReference type="SAM" id="Coils"/>
    </source>
</evidence>
<dbReference type="PANTHER" id="PTHR48145:SF5">
    <property type="entry name" value="NUCLEAR ENVELOPE-ASSOCIATED PROTEIN 2"/>
    <property type="match status" value="1"/>
</dbReference>